<gene>
    <name evidence="2" type="ORF">P5673_021642</name>
</gene>
<dbReference type="Proteomes" id="UP001249851">
    <property type="component" value="Unassembled WGS sequence"/>
</dbReference>
<reference evidence="2" key="2">
    <citation type="journal article" date="2023" name="Science">
        <title>Genomic signatures of disease resistance in endangered staghorn corals.</title>
        <authorList>
            <person name="Vollmer S.V."/>
            <person name="Selwyn J.D."/>
            <person name="Despard B.A."/>
            <person name="Roesel C.L."/>
        </authorList>
    </citation>
    <scope>NUCLEOTIDE SEQUENCE</scope>
    <source>
        <strain evidence="2">K2</strain>
    </source>
</reference>
<feature type="region of interest" description="Disordered" evidence="1">
    <location>
        <begin position="141"/>
        <end position="211"/>
    </location>
</feature>
<evidence type="ECO:0000256" key="1">
    <source>
        <dbReference type="SAM" id="MobiDB-lite"/>
    </source>
</evidence>
<organism evidence="2 3">
    <name type="scientific">Acropora cervicornis</name>
    <name type="common">Staghorn coral</name>
    <dbReference type="NCBI Taxonomy" id="6130"/>
    <lineage>
        <taxon>Eukaryota</taxon>
        <taxon>Metazoa</taxon>
        <taxon>Cnidaria</taxon>
        <taxon>Anthozoa</taxon>
        <taxon>Hexacorallia</taxon>
        <taxon>Scleractinia</taxon>
        <taxon>Astrocoeniina</taxon>
        <taxon>Acroporidae</taxon>
        <taxon>Acropora</taxon>
    </lineage>
</organism>
<protein>
    <submittedName>
        <fullName evidence="2">Uncharacterized protein</fullName>
    </submittedName>
</protein>
<feature type="compositionally biased region" description="Basic and acidic residues" evidence="1">
    <location>
        <begin position="90"/>
        <end position="110"/>
    </location>
</feature>
<feature type="compositionally biased region" description="Polar residues" evidence="1">
    <location>
        <begin position="191"/>
        <end position="207"/>
    </location>
</feature>
<accession>A0AAD9Q822</accession>
<reference evidence="2" key="1">
    <citation type="journal article" date="2023" name="G3 (Bethesda)">
        <title>Whole genome assembly and annotation of the endangered Caribbean coral Acropora cervicornis.</title>
        <authorList>
            <person name="Selwyn J.D."/>
            <person name="Vollmer S.V."/>
        </authorList>
    </citation>
    <scope>NUCLEOTIDE SEQUENCE</scope>
    <source>
        <strain evidence="2">K2</strain>
    </source>
</reference>
<sequence>MKRAHLHLETKSTTASLQEVISNRKSTEQELIKISTEKEQLSKSPKKGAELTEVSHISVNACPARTRQLQDAASLSGSRRLPQTSVQTITEEHMDQSNKDKEPPQDRDVNEEQDSSTLSDESLSHTQISINKDQQLHTSFENTQATPKTSEDQQQLHPETQIQCQTSKDAVEQSGYGRKEMGSTVPKSPISGLNQQTSCSEPTSSPFNFDDHSSIIQQLTKSPGDGFLFQSRPMFQISVNDDNEQEFHMYSALIPIFY</sequence>
<feature type="compositionally biased region" description="Polar residues" evidence="1">
    <location>
        <begin position="141"/>
        <end position="168"/>
    </location>
</feature>
<evidence type="ECO:0000313" key="2">
    <source>
        <dbReference type="EMBL" id="KAK2556409.1"/>
    </source>
</evidence>
<feature type="compositionally biased region" description="Polar residues" evidence="1">
    <location>
        <begin position="115"/>
        <end position="124"/>
    </location>
</feature>
<dbReference type="EMBL" id="JARQWQ010000056">
    <property type="protein sequence ID" value="KAK2556409.1"/>
    <property type="molecule type" value="Genomic_DNA"/>
</dbReference>
<evidence type="ECO:0000313" key="3">
    <source>
        <dbReference type="Proteomes" id="UP001249851"/>
    </source>
</evidence>
<comment type="caution">
    <text evidence="2">The sequence shown here is derived from an EMBL/GenBank/DDBJ whole genome shotgun (WGS) entry which is preliminary data.</text>
</comment>
<feature type="region of interest" description="Disordered" evidence="1">
    <location>
        <begin position="90"/>
        <end position="124"/>
    </location>
</feature>
<dbReference type="AlphaFoldDB" id="A0AAD9Q822"/>
<name>A0AAD9Q822_ACRCE</name>
<keyword evidence="3" id="KW-1185">Reference proteome</keyword>
<proteinExistence type="predicted"/>